<reference evidence="1 2" key="1">
    <citation type="journal article" date="2022" name="Nat. Ecol. Evol.">
        <title>A masculinizing supergene underlies an exaggerated male reproductive morph in a spider.</title>
        <authorList>
            <person name="Hendrickx F."/>
            <person name="De Corte Z."/>
            <person name="Sonet G."/>
            <person name="Van Belleghem S.M."/>
            <person name="Kostlbacher S."/>
            <person name="Vangestel C."/>
        </authorList>
    </citation>
    <scope>NUCLEOTIDE SEQUENCE [LARGE SCALE GENOMIC DNA]</scope>
    <source>
        <strain evidence="1">W744_W776</strain>
    </source>
</reference>
<name>A0AAV6UX51_9ARAC</name>
<gene>
    <name evidence="1" type="ORF">JTE90_007990</name>
</gene>
<sequence length="72" mass="8347">MSNVSPLLRCLFKAIHPIIEMGVNPTFPPEEENARVQQGKTRVKKIDLPPQSQLENRVTQRQYRTVVSVLRY</sequence>
<organism evidence="1 2">
    <name type="scientific">Oedothorax gibbosus</name>
    <dbReference type="NCBI Taxonomy" id="931172"/>
    <lineage>
        <taxon>Eukaryota</taxon>
        <taxon>Metazoa</taxon>
        <taxon>Ecdysozoa</taxon>
        <taxon>Arthropoda</taxon>
        <taxon>Chelicerata</taxon>
        <taxon>Arachnida</taxon>
        <taxon>Araneae</taxon>
        <taxon>Araneomorphae</taxon>
        <taxon>Entelegynae</taxon>
        <taxon>Araneoidea</taxon>
        <taxon>Linyphiidae</taxon>
        <taxon>Erigoninae</taxon>
        <taxon>Oedothorax</taxon>
    </lineage>
</organism>
<protein>
    <submittedName>
        <fullName evidence="1">Uncharacterized protein</fullName>
    </submittedName>
</protein>
<evidence type="ECO:0000313" key="1">
    <source>
        <dbReference type="EMBL" id="KAG8188417.1"/>
    </source>
</evidence>
<comment type="caution">
    <text evidence="1">The sequence shown here is derived from an EMBL/GenBank/DDBJ whole genome shotgun (WGS) entry which is preliminary data.</text>
</comment>
<proteinExistence type="predicted"/>
<dbReference type="AlphaFoldDB" id="A0AAV6UX51"/>
<accession>A0AAV6UX51</accession>
<dbReference type="EMBL" id="JAFNEN010000238">
    <property type="protein sequence ID" value="KAG8188417.1"/>
    <property type="molecule type" value="Genomic_DNA"/>
</dbReference>
<evidence type="ECO:0000313" key="2">
    <source>
        <dbReference type="Proteomes" id="UP000827092"/>
    </source>
</evidence>
<dbReference type="Proteomes" id="UP000827092">
    <property type="component" value="Unassembled WGS sequence"/>
</dbReference>
<keyword evidence="2" id="KW-1185">Reference proteome</keyword>